<comment type="caution">
    <text evidence="3">The sequence shown here is derived from an EMBL/GenBank/DDBJ whole genome shotgun (WGS) entry which is preliminary data.</text>
</comment>
<organism evidence="3 4">
    <name type="scientific">Temnothorax longispinosus</name>
    <dbReference type="NCBI Taxonomy" id="300112"/>
    <lineage>
        <taxon>Eukaryota</taxon>
        <taxon>Metazoa</taxon>
        <taxon>Ecdysozoa</taxon>
        <taxon>Arthropoda</taxon>
        <taxon>Hexapoda</taxon>
        <taxon>Insecta</taxon>
        <taxon>Pterygota</taxon>
        <taxon>Neoptera</taxon>
        <taxon>Endopterygota</taxon>
        <taxon>Hymenoptera</taxon>
        <taxon>Apocrita</taxon>
        <taxon>Aculeata</taxon>
        <taxon>Formicoidea</taxon>
        <taxon>Formicidae</taxon>
        <taxon>Myrmicinae</taxon>
        <taxon>Temnothorax</taxon>
    </lineage>
</organism>
<gene>
    <name evidence="3" type="ORF">DBV15_08139</name>
</gene>
<keyword evidence="2" id="KW-1133">Transmembrane helix</keyword>
<keyword evidence="2" id="KW-0472">Membrane</keyword>
<evidence type="ECO:0000256" key="1">
    <source>
        <dbReference type="SAM" id="MobiDB-lite"/>
    </source>
</evidence>
<keyword evidence="4" id="KW-1185">Reference proteome</keyword>
<evidence type="ECO:0000256" key="2">
    <source>
        <dbReference type="SAM" id="Phobius"/>
    </source>
</evidence>
<keyword evidence="2" id="KW-0812">Transmembrane</keyword>
<accession>A0A4S2L1Y8</accession>
<name>A0A4S2L1Y8_9HYME</name>
<evidence type="ECO:0000313" key="4">
    <source>
        <dbReference type="Proteomes" id="UP000310200"/>
    </source>
</evidence>
<dbReference type="EMBL" id="QBLH01000280">
    <property type="protein sequence ID" value="TGZ56715.1"/>
    <property type="molecule type" value="Genomic_DNA"/>
</dbReference>
<reference evidence="3 4" key="1">
    <citation type="journal article" date="2019" name="Philos. Trans. R. Soc. Lond., B, Biol. Sci.">
        <title>Ant behaviour and brain gene expression of defending hosts depend on the ecological success of the intruding social parasite.</title>
        <authorList>
            <person name="Kaur R."/>
            <person name="Stoldt M."/>
            <person name="Jongepier E."/>
            <person name="Feldmeyer B."/>
            <person name="Menzel F."/>
            <person name="Bornberg-Bauer E."/>
            <person name="Foitzik S."/>
        </authorList>
    </citation>
    <scope>NUCLEOTIDE SEQUENCE [LARGE SCALE GENOMIC DNA]</scope>
    <source>
        <tissue evidence="3">Whole body</tissue>
    </source>
</reference>
<feature type="non-terminal residue" evidence="3">
    <location>
        <position position="1"/>
    </location>
</feature>
<proteinExistence type="predicted"/>
<protein>
    <submittedName>
        <fullName evidence="3">Uncharacterized protein</fullName>
    </submittedName>
</protein>
<feature type="region of interest" description="Disordered" evidence="1">
    <location>
        <begin position="364"/>
        <end position="397"/>
    </location>
</feature>
<feature type="non-terminal residue" evidence="3">
    <location>
        <position position="397"/>
    </location>
</feature>
<sequence length="397" mass="43711">IVISITWILSLFIRPAFFTSIVFAIIRIVRRSSKLHFRGYYYAIPMRDYDIIAISIVNDKTIRINNFADFSAESLKIVVVATIPQTCVYMVALTGLCGESVGDGGVVGVEEVENCTVPLRLRYSLSWAFSKGRTRRFLYCLYPVDCCSLLRQTRHLFPNVRVRLQSCAISPVSAKRLCKAILRRSVESTSTAAIARCISMSLKEGLLRGLADQHCLTSSPYPSGQLVGIDMAQSETETSGSVPMHLYSKDVFFMKNDRMDYVGLEFLDCLCLTTDNETTPRRARGVVDGAAIASAFRRPGASFTGSAIVKRVTKAPGRHSPHLFVVALATSSGTIVTAVGSPAATSSFCVAGFLLMRKKRVRPIASRTAHGRSRTHNQTKDSNVLCEPTSRENDLNN</sequence>
<dbReference type="Proteomes" id="UP000310200">
    <property type="component" value="Unassembled WGS sequence"/>
</dbReference>
<evidence type="ECO:0000313" key="3">
    <source>
        <dbReference type="EMBL" id="TGZ56715.1"/>
    </source>
</evidence>
<feature type="transmembrane region" description="Helical" evidence="2">
    <location>
        <begin position="6"/>
        <end position="29"/>
    </location>
</feature>
<dbReference type="AlphaFoldDB" id="A0A4S2L1Y8"/>